<sequence>MDGPTPSEHPGKAALEAVSPVRGSGDARFVSGARGSRDIGFSGDARFVGGTRFCGDARGSVAGFSSDARFYGLEKTGGCFPTRYRQELLQLVKLAGPVRFNSGDGAPLGA</sequence>
<evidence type="ECO:0000313" key="1">
    <source>
        <dbReference type="EMBL" id="TNN33752.1"/>
    </source>
</evidence>
<protein>
    <submittedName>
        <fullName evidence="1">Uncharacterized protein</fullName>
    </submittedName>
</protein>
<dbReference type="AlphaFoldDB" id="A0A4Z2EZS2"/>
<proteinExistence type="predicted"/>
<dbReference type="Proteomes" id="UP000314294">
    <property type="component" value="Unassembled WGS sequence"/>
</dbReference>
<keyword evidence="2" id="KW-1185">Reference proteome</keyword>
<comment type="caution">
    <text evidence="1">The sequence shown here is derived from an EMBL/GenBank/DDBJ whole genome shotgun (WGS) entry which is preliminary data.</text>
</comment>
<reference evidence="1 2" key="1">
    <citation type="submission" date="2019-03" db="EMBL/GenBank/DDBJ databases">
        <title>First draft genome of Liparis tanakae, snailfish: a comprehensive survey of snailfish specific genes.</title>
        <authorList>
            <person name="Kim W."/>
            <person name="Song I."/>
            <person name="Jeong J.-H."/>
            <person name="Kim D."/>
            <person name="Kim S."/>
            <person name="Ryu S."/>
            <person name="Song J.Y."/>
            <person name="Lee S.K."/>
        </authorList>
    </citation>
    <scope>NUCLEOTIDE SEQUENCE [LARGE SCALE GENOMIC DNA]</scope>
    <source>
        <tissue evidence="1">Muscle</tissue>
    </source>
</reference>
<accession>A0A4Z2EZS2</accession>
<dbReference type="EMBL" id="SRLO01002143">
    <property type="protein sequence ID" value="TNN33752.1"/>
    <property type="molecule type" value="Genomic_DNA"/>
</dbReference>
<organism evidence="1 2">
    <name type="scientific">Liparis tanakae</name>
    <name type="common">Tanaka's snailfish</name>
    <dbReference type="NCBI Taxonomy" id="230148"/>
    <lineage>
        <taxon>Eukaryota</taxon>
        <taxon>Metazoa</taxon>
        <taxon>Chordata</taxon>
        <taxon>Craniata</taxon>
        <taxon>Vertebrata</taxon>
        <taxon>Euteleostomi</taxon>
        <taxon>Actinopterygii</taxon>
        <taxon>Neopterygii</taxon>
        <taxon>Teleostei</taxon>
        <taxon>Neoteleostei</taxon>
        <taxon>Acanthomorphata</taxon>
        <taxon>Eupercaria</taxon>
        <taxon>Perciformes</taxon>
        <taxon>Cottioidei</taxon>
        <taxon>Cottales</taxon>
        <taxon>Liparidae</taxon>
        <taxon>Liparis</taxon>
    </lineage>
</organism>
<name>A0A4Z2EZS2_9TELE</name>
<evidence type="ECO:0000313" key="2">
    <source>
        <dbReference type="Proteomes" id="UP000314294"/>
    </source>
</evidence>
<gene>
    <name evidence="1" type="ORF">EYF80_056086</name>
</gene>